<gene>
    <name evidence="1" type="ORF">DSCA_08860</name>
</gene>
<dbReference type="Proteomes" id="UP000427906">
    <property type="component" value="Chromosome"/>
</dbReference>
<dbReference type="OrthoDB" id="5432712at2"/>
<proteinExistence type="predicted"/>
<accession>A0A5K7YDB2</accession>
<dbReference type="EMBL" id="AP021874">
    <property type="protein sequence ID" value="BBO66956.1"/>
    <property type="molecule type" value="Genomic_DNA"/>
</dbReference>
<evidence type="ECO:0000313" key="1">
    <source>
        <dbReference type="EMBL" id="BBO66956.1"/>
    </source>
</evidence>
<dbReference type="AlphaFoldDB" id="A0A5K7YDB2"/>
<evidence type="ECO:0000313" key="2">
    <source>
        <dbReference type="Proteomes" id="UP000427906"/>
    </source>
</evidence>
<organism evidence="1 2">
    <name type="scientific">Desulfosarcina alkanivorans</name>
    <dbReference type="NCBI Taxonomy" id="571177"/>
    <lineage>
        <taxon>Bacteria</taxon>
        <taxon>Pseudomonadati</taxon>
        <taxon>Thermodesulfobacteriota</taxon>
        <taxon>Desulfobacteria</taxon>
        <taxon>Desulfobacterales</taxon>
        <taxon>Desulfosarcinaceae</taxon>
        <taxon>Desulfosarcina</taxon>
    </lineage>
</organism>
<dbReference type="KEGG" id="dalk:DSCA_08860"/>
<dbReference type="RefSeq" id="WP_155315263.1">
    <property type="nucleotide sequence ID" value="NZ_AP021874.1"/>
</dbReference>
<keyword evidence="2" id="KW-1185">Reference proteome</keyword>
<name>A0A5K7YDB2_9BACT</name>
<reference evidence="1 2" key="1">
    <citation type="submission" date="2019-11" db="EMBL/GenBank/DDBJ databases">
        <title>Comparative genomics of hydrocarbon-degrading Desulfosarcina strains.</title>
        <authorList>
            <person name="Watanabe M."/>
            <person name="Kojima H."/>
            <person name="Fukui M."/>
        </authorList>
    </citation>
    <scope>NUCLEOTIDE SEQUENCE [LARGE SCALE GENOMIC DNA]</scope>
    <source>
        <strain evidence="1 2">PL12</strain>
    </source>
</reference>
<protein>
    <submittedName>
        <fullName evidence="1">Uncharacterized protein</fullName>
    </submittedName>
</protein>
<sequence>MSLRLIARDLYRRQQEVDRLEKELSGALPAQRDPLKRRLARAKAEREAMRRILDGRLDR</sequence>